<gene>
    <name evidence="1" type="ORF">CGC59_07320</name>
</gene>
<dbReference type="RefSeq" id="WP_095901404.1">
    <property type="nucleotide sequence ID" value="NZ_CAUQED010000020.1"/>
</dbReference>
<dbReference type="EMBL" id="CP022383">
    <property type="protein sequence ID" value="ATA79491.1"/>
    <property type="molecule type" value="Genomic_DNA"/>
</dbReference>
<dbReference type="PROSITE" id="PS51257">
    <property type="entry name" value="PROKAR_LIPOPROTEIN"/>
    <property type="match status" value="1"/>
</dbReference>
<sequence>MKKFLIALAAVITLVACKKNDDNSNTHSGNFLTKVTVKTNEGSRVSTYTIVNGKLTSSTHQEYNNKGIAQNAPEINTYSYENGRIIKWERTRDNKKDFIATFEYDQKGNLIKDNSDFLNEQYPLSRYVNTQYFYEGSRLVKEIEKFTAINGTQTDTHCNEITYSYINNGNTVVQQIKNYKLDTAGNIITNTISSGSTATYTLSGGSVVKIDNSGAELQEITYDNKHNPYLSHNIAVLEPTSVFASYSDAKNNPTQIILTNSSGKTTTRCEYKYNAQNFPISVKAYVKENDNSEKLVSEAQLEYGS</sequence>
<name>A0A250F304_CAPSP</name>
<dbReference type="AlphaFoldDB" id="A0A250F304"/>
<accession>A0A250F304</accession>
<dbReference type="Proteomes" id="UP000217334">
    <property type="component" value="Chromosome"/>
</dbReference>
<protein>
    <recommendedName>
        <fullName evidence="3">Wall associated protein</fullName>
    </recommendedName>
</protein>
<organism evidence="1 2">
    <name type="scientific">Capnocytophaga sputigena</name>
    <dbReference type="NCBI Taxonomy" id="1019"/>
    <lineage>
        <taxon>Bacteria</taxon>
        <taxon>Pseudomonadati</taxon>
        <taxon>Bacteroidota</taxon>
        <taxon>Flavobacteriia</taxon>
        <taxon>Flavobacteriales</taxon>
        <taxon>Flavobacteriaceae</taxon>
        <taxon>Capnocytophaga</taxon>
    </lineage>
</organism>
<reference evidence="2" key="1">
    <citation type="submission" date="2017-06" db="EMBL/GenBank/DDBJ databases">
        <title>Capnocytophaga spp. assemblies.</title>
        <authorList>
            <person name="Gulvik C.A."/>
        </authorList>
    </citation>
    <scope>NUCLEOTIDE SEQUENCE [LARGE SCALE GENOMIC DNA]</scope>
    <source>
        <strain evidence="2">H4486</strain>
    </source>
</reference>
<evidence type="ECO:0008006" key="3">
    <source>
        <dbReference type="Google" id="ProtNLM"/>
    </source>
</evidence>
<evidence type="ECO:0000313" key="1">
    <source>
        <dbReference type="EMBL" id="ATA79491.1"/>
    </source>
</evidence>
<dbReference type="Gene3D" id="2.180.10.10">
    <property type="entry name" value="RHS repeat-associated core"/>
    <property type="match status" value="1"/>
</dbReference>
<evidence type="ECO:0000313" key="2">
    <source>
        <dbReference type="Proteomes" id="UP000217334"/>
    </source>
</evidence>
<proteinExistence type="predicted"/>